<gene>
    <name evidence="1" type="ORF">SMTD_LOCUS20304</name>
</gene>
<evidence type="ECO:0000313" key="1">
    <source>
        <dbReference type="EMBL" id="VDP82093.1"/>
    </source>
</evidence>
<dbReference type="Proteomes" id="UP000269396">
    <property type="component" value="Unassembled WGS sequence"/>
</dbReference>
<organism evidence="1 2">
    <name type="scientific">Schistosoma mattheei</name>
    <dbReference type="NCBI Taxonomy" id="31246"/>
    <lineage>
        <taxon>Eukaryota</taxon>
        <taxon>Metazoa</taxon>
        <taxon>Spiralia</taxon>
        <taxon>Lophotrochozoa</taxon>
        <taxon>Platyhelminthes</taxon>
        <taxon>Trematoda</taxon>
        <taxon>Digenea</taxon>
        <taxon>Strigeidida</taxon>
        <taxon>Schistosomatoidea</taxon>
        <taxon>Schistosomatidae</taxon>
        <taxon>Schistosoma</taxon>
    </lineage>
</organism>
<proteinExistence type="predicted"/>
<sequence>MDKDSCELNLGNDKTRSTGSHARELFNIKLSMNSDKIDNSYGNKFSNVILGIERLSAIRLDISLRIPGI</sequence>
<dbReference type="AlphaFoldDB" id="A0A3P8KLT5"/>
<keyword evidence="2" id="KW-1185">Reference proteome</keyword>
<reference evidence="1 2" key="1">
    <citation type="submission" date="2018-11" db="EMBL/GenBank/DDBJ databases">
        <authorList>
            <consortium name="Pathogen Informatics"/>
        </authorList>
    </citation>
    <scope>NUCLEOTIDE SEQUENCE [LARGE SCALE GENOMIC DNA]</scope>
    <source>
        <strain>Denwood</strain>
        <strain evidence="2">Zambia</strain>
    </source>
</reference>
<evidence type="ECO:0000313" key="2">
    <source>
        <dbReference type="Proteomes" id="UP000269396"/>
    </source>
</evidence>
<name>A0A3P8KLT5_9TREM</name>
<protein>
    <submittedName>
        <fullName evidence="1">Uncharacterized protein</fullName>
    </submittedName>
</protein>
<dbReference type="EMBL" id="UZAL01044091">
    <property type="protein sequence ID" value="VDP82093.1"/>
    <property type="molecule type" value="Genomic_DNA"/>
</dbReference>
<accession>A0A3P8KLT5</accession>